<organism evidence="4 5">
    <name type="scientific">Streptomyces spiralis</name>
    <dbReference type="NCBI Taxonomy" id="66376"/>
    <lineage>
        <taxon>Bacteria</taxon>
        <taxon>Bacillati</taxon>
        <taxon>Actinomycetota</taxon>
        <taxon>Actinomycetes</taxon>
        <taxon>Kitasatosporales</taxon>
        <taxon>Streptomycetaceae</taxon>
        <taxon>Streptomyces</taxon>
    </lineage>
</organism>
<keyword evidence="3" id="KW-0804">Transcription</keyword>
<reference evidence="4" key="1">
    <citation type="journal article" date="2014" name="Int. J. Syst. Evol. Microbiol.">
        <title>Complete genome sequence of Corynebacterium casei LMG S-19264T (=DSM 44701T), isolated from a smear-ripened cheese.</title>
        <authorList>
            <consortium name="US DOE Joint Genome Institute (JGI-PGF)"/>
            <person name="Walter F."/>
            <person name="Albersmeier A."/>
            <person name="Kalinowski J."/>
            <person name="Ruckert C."/>
        </authorList>
    </citation>
    <scope>NUCLEOTIDE SEQUENCE</scope>
    <source>
        <strain evidence="4">JCM 3302</strain>
    </source>
</reference>
<gene>
    <name evidence="4" type="ORF">GCM10014715_86440</name>
</gene>
<comment type="caution">
    <text evidence="4">The sequence shown here is derived from an EMBL/GenBank/DDBJ whole genome shotgun (WGS) entry which is preliminary data.</text>
</comment>
<evidence type="ECO:0000256" key="1">
    <source>
        <dbReference type="ARBA" id="ARBA00023015"/>
    </source>
</evidence>
<proteinExistence type="predicted"/>
<evidence type="ECO:0000313" key="5">
    <source>
        <dbReference type="Proteomes" id="UP000641386"/>
    </source>
</evidence>
<dbReference type="InterPro" id="IPR008920">
    <property type="entry name" value="TF_FadR/GntR_C"/>
</dbReference>
<dbReference type="EMBL" id="BNBC01000082">
    <property type="protein sequence ID" value="GHF18155.1"/>
    <property type="molecule type" value="Genomic_DNA"/>
</dbReference>
<evidence type="ECO:0000256" key="3">
    <source>
        <dbReference type="ARBA" id="ARBA00023163"/>
    </source>
</evidence>
<sequence>MADDFASFTGRERPALELASIVARLWDTTQHYRRAFTRLAGDRRRWITGAEHHLLIEALRDQDLTSVQRILELHIRRTRVELAHHPEVFETQAE</sequence>
<dbReference type="AlphaFoldDB" id="A0A919AP73"/>
<protein>
    <recommendedName>
        <fullName evidence="6">FCD domain-containing protein</fullName>
    </recommendedName>
</protein>
<evidence type="ECO:0008006" key="6">
    <source>
        <dbReference type="Google" id="ProtNLM"/>
    </source>
</evidence>
<accession>A0A919AP73</accession>
<evidence type="ECO:0000256" key="2">
    <source>
        <dbReference type="ARBA" id="ARBA00023125"/>
    </source>
</evidence>
<keyword evidence="5" id="KW-1185">Reference proteome</keyword>
<keyword evidence="1" id="KW-0805">Transcription regulation</keyword>
<dbReference type="RefSeq" id="WP_189908194.1">
    <property type="nucleotide sequence ID" value="NZ_BNBC01000082.1"/>
</dbReference>
<reference evidence="4" key="2">
    <citation type="submission" date="2020-09" db="EMBL/GenBank/DDBJ databases">
        <authorList>
            <person name="Sun Q."/>
            <person name="Ohkuma M."/>
        </authorList>
    </citation>
    <scope>NUCLEOTIDE SEQUENCE</scope>
    <source>
        <strain evidence="4">JCM 3302</strain>
    </source>
</reference>
<keyword evidence="2" id="KW-0238">DNA-binding</keyword>
<name>A0A919AP73_9ACTN</name>
<evidence type="ECO:0000313" key="4">
    <source>
        <dbReference type="EMBL" id="GHF18155.1"/>
    </source>
</evidence>
<dbReference type="GO" id="GO:0003677">
    <property type="term" value="F:DNA binding"/>
    <property type="evidence" value="ECO:0007669"/>
    <property type="project" value="UniProtKB-KW"/>
</dbReference>
<dbReference type="Proteomes" id="UP000641386">
    <property type="component" value="Unassembled WGS sequence"/>
</dbReference>
<dbReference type="Gene3D" id="1.20.120.530">
    <property type="entry name" value="GntR ligand-binding domain-like"/>
    <property type="match status" value="1"/>
</dbReference>
<dbReference type="SUPFAM" id="SSF48008">
    <property type="entry name" value="GntR ligand-binding domain-like"/>
    <property type="match status" value="1"/>
</dbReference>